<keyword evidence="1" id="KW-0812">Transmembrane</keyword>
<dbReference type="AlphaFoldDB" id="X1TQQ7"/>
<dbReference type="EMBL" id="BARW01021597">
    <property type="protein sequence ID" value="GAI89905.1"/>
    <property type="molecule type" value="Genomic_DNA"/>
</dbReference>
<comment type="caution">
    <text evidence="2">The sequence shown here is derived from an EMBL/GenBank/DDBJ whole genome shotgun (WGS) entry which is preliminary data.</text>
</comment>
<proteinExistence type="predicted"/>
<keyword evidence="1" id="KW-1133">Transmembrane helix</keyword>
<organism evidence="2">
    <name type="scientific">marine sediment metagenome</name>
    <dbReference type="NCBI Taxonomy" id="412755"/>
    <lineage>
        <taxon>unclassified sequences</taxon>
        <taxon>metagenomes</taxon>
        <taxon>ecological metagenomes</taxon>
    </lineage>
</organism>
<evidence type="ECO:0000256" key="1">
    <source>
        <dbReference type="SAM" id="Phobius"/>
    </source>
</evidence>
<gene>
    <name evidence="2" type="ORF">S12H4_36249</name>
</gene>
<sequence>MKIEKIEGGSIWIDVFVGSTVAINTIGCLAWSAAVIFKKIQEGKIIEQHVRSLKIKNDSLDDIKKAQKEELDVLVEAEAKSINDKFFKPENNEQIERIKNSIKLLSGQLQKGAEIHPPLEAPENVVNLFPKMPDILGIESKIKQLTD</sequence>
<keyword evidence="1" id="KW-0472">Membrane</keyword>
<reference evidence="2" key="1">
    <citation type="journal article" date="2014" name="Front. Microbiol.">
        <title>High frequency of phylogenetically diverse reductive dehalogenase-homologous genes in deep subseafloor sedimentary metagenomes.</title>
        <authorList>
            <person name="Kawai M."/>
            <person name="Futagami T."/>
            <person name="Toyoda A."/>
            <person name="Takaki Y."/>
            <person name="Nishi S."/>
            <person name="Hori S."/>
            <person name="Arai W."/>
            <person name="Tsubouchi T."/>
            <person name="Morono Y."/>
            <person name="Uchiyama I."/>
            <person name="Ito T."/>
            <person name="Fujiyama A."/>
            <person name="Inagaki F."/>
            <person name="Takami H."/>
        </authorList>
    </citation>
    <scope>NUCLEOTIDE SEQUENCE</scope>
    <source>
        <strain evidence="2">Expedition CK06-06</strain>
    </source>
</reference>
<protein>
    <submittedName>
        <fullName evidence="2">Uncharacterized protein</fullName>
    </submittedName>
</protein>
<name>X1TQQ7_9ZZZZ</name>
<evidence type="ECO:0000313" key="2">
    <source>
        <dbReference type="EMBL" id="GAI89905.1"/>
    </source>
</evidence>
<accession>X1TQQ7</accession>
<feature type="transmembrane region" description="Helical" evidence="1">
    <location>
        <begin position="12"/>
        <end position="37"/>
    </location>
</feature>